<evidence type="ECO:0000313" key="2">
    <source>
        <dbReference type="EMBL" id="CAH9092726.1"/>
    </source>
</evidence>
<evidence type="ECO:0000313" key="3">
    <source>
        <dbReference type="Proteomes" id="UP001152484"/>
    </source>
</evidence>
<keyword evidence="1" id="KW-1133">Transmembrane helix</keyword>
<protein>
    <submittedName>
        <fullName evidence="2">Uncharacterized protein</fullName>
    </submittedName>
</protein>
<keyword evidence="3" id="KW-1185">Reference proteome</keyword>
<dbReference type="EMBL" id="CAMAPE010000029">
    <property type="protein sequence ID" value="CAH9092726.1"/>
    <property type="molecule type" value="Genomic_DNA"/>
</dbReference>
<name>A0A9P1EAX1_CUSEU</name>
<dbReference type="AlphaFoldDB" id="A0A9P1EAX1"/>
<feature type="transmembrane region" description="Helical" evidence="1">
    <location>
        <begin position="52"/>
        <end position="71"/>
    </location>
</feature>
<evidence type="ECO:0000256" key="1">
    <source>
        <dbReference type="SAM" id="Phobius"/>
    </source>
</evidence>
<gene>
    <name evidence="2" type="ORF">CEURO_LOCUS12076</name>
</gene>
<comment type="caution">
    <text evidence="2">The sequence shown here is derived from an EMBL/GenBank/DDBJ whole genome shotgun (WGS) entry which is preliminary data.</text>
</comment>
<accession>A0A9P1EAX1</accession>
<reference evidence="2" key="1">
    <citation type="submission" date="2022-07" db="EMBL/GenBank/DDBJ databases">
        <authorList>
            <person name="Macas J."/>
            <person name="Novak P."/>
            <person name="Neumann P."/>
        </authorList>
    </citation>
    <scope>NUCLEOTIDE SEQUENCE</scope>
</reference>
<keyword evidence="1" id="KW-0472">Membrane</keyword>
<sequence>MPSLVFFFFTGSITSQLFESIKFFRSTIALFVNSLTDEGMCRNLNSLALNPWIYETFDAILIYFFLSFLNLNSLALNRFSICDVASRQARASERGSGESMALIEIG</sequence>
<keyword evidence="1" id="KW-0812">Transmembrane</keyword>
<proteinExistence type="predicted"/>
<organism evidence="2 3">
    <name type="scientific">Cuscuta europaea</name>
    <name type="common">European dodder</name>
    <dbReference type="NCBI Taxonomy" id="41803"/>
    <lineage>
        <taxon>Eukaryota</taxon>
        <taxon>Viridiplantae</taxon>
        <taxon>Streptophyta</taxon>
        <taxon>Embryophyta</taxon>
        <taxon>Tracheophyta</taxon>
        <taxon>Spermatophyta</taxon>
        <taxon>Magnoliopsida</taxon>
        <taxon>eudicotyledons</taxon>
        <taxon>Gunneridae</taxon>
        <taxon>Pentapetalae</taxon>
        <taxon>asterids</taxon>
        <taxon>lamiids</taxon>
        <taxon>Solanales</taxon>
        <taxon>Convolvulaceae</taxon>
        <taxon>Cuscuteae</taxon>
        <taxon>Cuscuta</taxon>
        <taxon>Cuscuta subgen. Cuscuta</taxon>
    </lineage>
</organism>
<dbReference type="Proteomes" id="UP001152484">
    <property type="component" value="Unassembled WGS sequence"/>
</dbReference>